<evidence type="ECO:0000259" key="13">
    <source>
        <dbReference type="Pfam" id="PF18075"/>
    </source>
</evidence>
<evidence type="ECO:0000256" key="3">
    <source>
        <dbReference type="ARBA" id="ARBA00021907"/>
    </source>
</evidence>
<comment type="caution">
    <text evidence="14">The sequence shown here is derived from an EMBL/GenBank/DDBJ whole genome shotgun (WGS) entry which is preliminary data.</text>
</comment>
<feature type="transmembrane region" description="Helical" evidence="11">
    <location>
        <begin position="21"/>
        <end position="49"/>
    </location>
</feature>
<dbReference type="Proteomes" id="UP001651880">
    <property type="component" value="Unassembled WGS sequence"/>
</dbReference>
<dbReference type="RefSeq" id="WP_255227891.1">
    <property type="nucleotide sequence ID" value="NZ_JAJEKE010000011.1"/>
</dbReference>
<dbReference type="Pfam" id="PF18075">
    <property type="entry name" value="FtsX_ECD"/>
    <property type="match status" value="1"/>
</dbReference>
<dbReference type="PANTHER" id="PTHR47755">
    <property type="entry name" value="CELL DIVISION PROTEIN FTSX"/>
    <property type="match status" value="1"/>
</dbReference>
<evidence type="ECO:0000256" key="8">
    <source>
        <dbReference type="ARBA" id="ARBA00023136"/>
    </source>
</evidence>
<comment type="subcellular location">
    <subcellularLocation>
        <location evidence="1">Cell membrane</location>
        <topology evidence="1">Multi-pass membrane protein</topology>
    </subcellularLocation>
</comment>
<name>A0ABT1NGK7_9FIRM</name>
<evidence type="ECO:0000313" key="15">
    <source>
        <dbReference type="Proteomes" id="UP001651880"/>
    </source>
</evidence>
<evidence type="ECO:0000313" key="14">
    <source>
        <dbReference type="EMBL" id="MCQ1530368.1"/>
    </source>
</evidence>
<comment type="similarity">
    <text evidence="2 10">Belongs to the ABC-4 integral membrane protein family. FtsX subfamily.</text>
</comment>
<evidence type="ECO:0000256" key="1">
    <source>
        <dbReference type="ARBA" id="ARBA00004651"/>
    </source>
</evidence>
<feature type="transmembrane region" description="Helical" evidence="11">
    <location>
        <begin position="171"/>
        <end position="193"/>
    </location>
</feature>
<feature type="domain" description="ABC3 transporter permease C-terminal" evidence="12">
    <location>
        <begin position="175"/>
        <end position="289"/>
    </location>
</feature>
<accession>A0ABT1NGK7</accession>
<keyword evidence="8 10" id="KW-0472">Membrane</keyword>
<sequence>MKNIIYNIGYFFKEAKTIIKINLLTNIFSILSIGLIFFILIMVLSSWWISGHVVETIQSEAEINVFFGESVEDDGILQMVESIKKINGVRDAQLVDEDEAYNRMSAILGKEAKVLKYLDDNPFSPFIEVKIQLEEMEKVLGGLKSVPDIEQIRDNRDVLERLRGIIRVFEALGWLIMATVSVTTVITISHIIKSGIYNNREQINTLRLLGAPEAFIAFPFLIEGLILTMAGAMAASVLAVLALKAFYSQMAGPLPFIPLPSREALENSFFALSVLTSLVLGVIGSIFGLLSAKVE</sequence>
<dbReference type="PIRSF" id="PIRSF003097">
    <property type="entry name" value="FtsX"/>
    <property type="match status" value="1"/>
</dbReference>
<protein>
    <recommendedName>
        <fullName evidence="3 10">Cell division protein FtsX</fullName>
    </recommendedName>
</protein>
<reference evidence="14 15" key="1">
    <citation type="submission" date="2021-10" db="EMBL/GenBank/DDBJ databases">
        <title>Lutispora strain m25 sp. nov., a thermophilic, non-spore-forming bacterium isolated from a lab-scale methanogenic bioreactor digesting anaerobic sludge.</title>
        <authorList>
            <person name="El Houari A."/>
            <person name="Mcdonald J."/>
        </authorList>
    </citation>
    <scope>NUCLEOTIDE SEQUENCE [LARGE SCALE GENOMIC DNA]</scope>
    <source>
        <strain evidence="15">m25</strain>
    </source>
</reference>
<dbReference type="InterPro" id="IPR004513">
    <property type="entry name" value="FtsX"/>
</dbReference>
<organism evidence="14 15">
    <name type="scientific">Lutispora saccharofermentans</name>
    <dbReference type="NCBI Taxonomy" id="3024236"/>
    <lineage>
        <taxon>Bacteria</taxon>
        <taxon>Bacillati</taxon>
        <taxon>Bacillota</taxon>
        <taxon>Clostridia</taxon>
        <taxon>Lutisporales</taxon>
        <taxon>Lutisporaceae</taxon>
        <taxon>Lutispora</taxon>
    </lineage>
</organism>
<evidence type="ECO:0000259" key="12">
    <source>
        <dbReference type="Pfam" id="PF02687"/>
    </source>
</evidence>
<evidence type="ECO:0000256" key="10">
    <source>
        <dbReference type="PIRNR" id="PIRNR003097"/>
    </source>
</evidence>
<feature type="transmembrane region" description="Helical" evidence="11">
    <location>
        <begin position="267"/>
        <end position="290"/>
    </location>
</feature>
<evidence type="ECO:0000256" key="2">
    <source>
        <dbReference type="ARBA" id="ARBA00007379"/>
    </source>
</evidence>
<dbReference type="InterPro" id="IPR040690">
    <property type="entry name" value="FtsX_ECD"/>
</dbReference>
<feature type="domain" description="FtsX extracellular" evidence="13">
    <location>
        <begin position="62"/>
        <end position="151"/>
    </location>
</feature>
<dbReference type="Gene3D" id="3.30.70.3040">
    <property type="match status" value="1"/>
</dbReference>
<dbReference type="EMBL" id="JAJEKE010000011">
    <property type="protein sequence ID" value="MCQ1530368.1"/>
    <property type="molecule type" value="Genomic_DNA"/>
</dbReference>
<evidence type="ECO:0000256" key="5">
    <source>
        <dbReference type="ARBA" id="ARBA00022618"/>
    </source>
</evidence>
<dbReference type="InterPro" id="IPR003838">
    <property type="entry name" value="ABC3_permease_C"/>
</dbReference>
<feature type="transmembrane region" description="Helical" evidence="11">
    <location>
        <begin position="214"/>
        <end position="247"/>
    </location>
</feature>
<evidence type="ECO:0000256" key="9">
    <source>
        <dbReference type="ARBA" id="ARBA00023306"/>
    </source>
</evidence>
<proteinExistence type="inferred from homology"/>
<keyword evidence="6 11" id="KW-0812">Transmembrane</keyword>
<keyword evidence="4 10" id="KW-1003">Cell membrane</keyword>
<dbReference type="PANTHER" id="PTHR47755:SF1">
    <property type="entry name" value="CELL DIVISION PROTEIN FTSX"/>
    <property type="match status" value="1"/>
</dbReference>
<keyword evidence="5 10" id="KW-0132">Cell division</keyword>
<evidence type="ECO:0000256" key="6">
    <source>
        <dbReference type="ARBA" id="ARBA00022692"/>
    </source>
</evidence>
<keyword evidence="7 11" id="KW-1133">Transmembrane helix</keyword>
<dbReference type="Pfam" id="PF02687">
    <property type="entry name" value="FtsX"/>
    <property type="match status" value="1"/>
</dbReference>
<evidence type="ECO:0000256" key="4">
    <source>
        <dbReference type="ARBA" id="ARBA00022475"/>
    </source>
</evidence>
<comment type="function">
    <text evidence="10">Part of the ABC transporter FtsEX involved in asymmetric cellular division facilitating the initiation of sporulation.</text>
</comment>
<keyword evidence="9 10" id="KW-0131">Cell cycle</keyword>
<evidence type="ECO:0000256" key="11">
    <source>
        <dbReference type="SAM" id="Phobius"/>
    </source>
</evidence>
<evidence type="ECO:0000256" key="7">
    <source>
        <dbReference type="ARBA" id="ARBA00022989"/>
    </source>
</evidence>
<gene>
    <name evidence="14" type="ORF">LJD61_12515</name>
</gene>
<keyword evidence="15" id="KW-1185">Reference proteome</keyword>